<name>A0A450U6R3_9GAMM</name>
<evidence type="ECO:0000313" key="2">
    <source>
        <dbReference type="EMBL" id="VFJ87331.1"/>
    </source>
</evidence>
<feature type="domain" description="Transposase IS204/IS1001/IS1096/IS1165 DDE" evidence="1">
    <location>
        <begin position="7"/>
        <end position="105"/>
    </location>
</feature>
<proteinExistence type="predicted"/>
<gene>
    <name evidence="2" type="ORF">BECKLFY1418A_GA0070994_100171</name>
</gene>
<reference evidence="2" key="1">
    <citation type="submission" date="2019-02" db="EMBL/GenBank/DDBJ databases">
        <authorList>
            <person name="Gruber-Vodicka R. H."/>
            <person name="Seah K. B. B."/>
        </authorList>
    </citation>
    <scope>NUCLEOTIDE SEQUENCE</scope>
    <source>
        <strain evidence="2">BECK_M6</strain>
    </source>
</reference>
<sequence>MSPNTYALKNNSRTVKSYLLKEEFQLFWTHASPYWAELFLDDWCAKTIRSRIEPMKKVARMSRNHRHLLLNWFWAEKRFSSGIVEGFNNKVKLTTRKAYGFRTYHGVEIALYHALGNLPVPKSTYEFF</sequence>
<dbReference type="AlphaFoldDB" id="A0A450U6R3"/>
<evidence type="ECO:0000259" key="1">
    <source>
        <dbReference type="Pfam" id="PF01610"/>
    </source>
</evidence>
<dbReference type="InterPro" id="IPR002560">
    <property type="entry name" value="Transposase_DDE"/>
</dbReference>
<protein>
    <submittedName>
        <fullName evidence="2">Transposase</fullName>
    </submittedName>
</protein>
<accession>A0A450U6R3</accession>
<dbReference type="EMBL" id="CAADFH010000001">
    <property type="protein sequence ID" value="VFJ87331.1"/>
    <property type="molecule type" value="Genomic_DNA"/>
</dbReference>
<organism evidence="2">
    <name type="scientific">Candidatus Kentrum sp. LFY</name>
    <dbReference type="NCBI Taxonomy" id="2126342"/>
    <lineage>
        <taxon>Bacteria</taxon>
        <taxon>Pseudomonadati</taxon>
        <taxon>Pseudomonadota</taxon>
        <taxon>Gammaproteobacteria</taxon>
        <taxon>Candidatus Kentrum</taxon>
    </lineage>
</organism>
<dbReference type="Pfam" id="PF01610">
    <property type="entry name" value="DDE_Tnp_ISL3"/>
    <property type="match status" value="1"/>
</dbReference>